<accession>A0A5C3MTD3</accession>
<dbReference type="AlphaFoldDB" id="A0A5C3MTD3"/>
<proteinExistence type="predicted"/>
<gene>
    <name evidence="1" type="ORF">OE88DRAFT_1738243</name>
</gene>
<evidence type="ECO:0000313" key="1">
    <source>
        <dbReference type="EMBL" id="TFK47706.1"/>
    </source>
</evidence>
<evidence type="ECO:0000313" key="2">
    <source>
        <dbReference type="Proteomes" id="UP000305948"/>
    </source>
</evidence>
<sequence>MQDWEYQWQHLIAPVLDTYFSPPSSSDAPSVHEPGTITLWDSAQVYTAVYNILTSNSHCPISKDELGTPKEIAHPGAGAHFLQESLDRYLSVICQQSLSRLQAPHDEDPTPFLPRYFDAFTAYKASITSSQLRTAFSALERYHNTHIRTANYGWFARAEYSGLSPEDRETLQIRELQATYGLPSGDWTERDRRKAEKRAEVRSALSTPVGLEAMGLRRWRLDVAEPLLKTASGLGTIKRLESAGNSESLIRQLGEALGEVGMEEVLGVDC</sequence>
<protein>
    <submittedName>
        <fullName evidence="1">Uncharacterized protein</fullName>
    </submittedName>
</protein>
<dbReference type="Proteomes" id="UP000305948">
    <property type="component" value="Unassembled WGS sequence"/>
</dbReference>
<dbReference type="EMBL" id="ML213522">
    <property type="protein sequence ID" value="TFK47706.1"/>
    <property type="molecule type" value="Genomic_DNA"/>
</dbReference>
<dbReference type="Gene3D" id="1.20.1310.10">
    <property type="entry name" value="Cullin Repeats"/>
    <property type="match status" value="1"/>
</dbReference>
<reference evidence="1 2" key="1">
    <citation type="journal article" date="2019" name="Nat. Ecol. Evol.">
        <title>Megaphylogeny resolves global patterns of mushroom evolution.</title>
        <authorList>
            <person name="Varga T."/>
            <person name="Krizsan K."/>
            <person name="Foldi C."/>
            <person name="Dima B."/>
            <person name="Sanchez-Garcia M."/>
            <person name="Sanchez-Ramirez S."/>
            <person name="Szollosi G.J."/>
            <person name="Szarkandi J.G."/>
            <person name="Papp V."/>
            <person name="Albert L."/>
            <person name="Andreopoulos W."/>
            <person name="Angelini C."/>
            <person name="Antonin V."/>
            <person name="Barry K.W."/>
            <person name="Bougher N.L."/>
            <person name="Buchanan P."/>
            <person name="Buyck B."/>
            <person name="Bense V."/>
            <person name="Catcheside P."/>
            <person name="Chovatia M."/>
            <person name="Cooper J."/>
            <person name="Damon W."/>
            <person name="Desjardin D."/>
            <person name="Finy P."/>
            <person name="Geml J."/>
            <person name="Haridas S."/>
            <person name="Hughes K."/>
            <person name="Justo A."/>
            <person name="Karasinski D."/>
            <person name="Kautmanova I."/>
            <person name="Kiss B."/>
            <person name="Kocsube S."/>
            <person name="Kotiranta H."/>
            <person name="LaButti K.M."/>
            <person name="Lechner B.E."/>
            <person name="Liimatainen K."/>
            <person name="Lipzen A."/>
            <person name="Lukacs Z."/>
            <person name="Mihaltcheva S."/>
            <person name="Morgado L.N."/>
            <person name="Niskanen T."/>
            <person name="Noordeloos M.E."/>
            <person name="Ohm R.A."/>
            <person name="Ortiz-Santana B."/>
            <person name="Ovrebo C."/>
            <person name="Racz N."/>
            <person name="Riley R."/>
            <person name="Savchenko A."/>
            <person name="Shiryaev A."/>
            <person name="Soop K."/>
            <person name="Spirin V."/>
            <person name="Szebenyi C."/>
            <person name="Tomsovsky M."/>
            <person name="Tulloss R.E."/>
            <person name="Uehling J."/>
            <person name="Grigoriev I.V."/>
            <person name="Vagvolgyi C."/>
            <person name="Papp T."/>
            <person name="Martin F.M."/>
            <person name="Miettinen O."/>
            <person name="Hibbett D.S."/>
            <person name="Nagy L.G."/>
        </authorList>
    </citation>
    <scope>NUCLEOTIDE SEQUENCE [LARGE SCALE GENOMIC DNA]</scope>
    <source>
        <strain evidence="1 2">OMC1185</strain>
    </source>
</reference>
<name>A0A5C3MTD3_9AGAM</name>
<keyword evidence="2" id="KW-1185">Reference proteome</keyword>
<organism evidence="1 2">
    <name type="scientific">Heliocybe sulcata</name>
    <dbReference type="NCBI Taxonomy" id="5364"/>
    <lineage>
        <taxon>Eukaryota</taxon>
        <taxon>Fungi</taxon>
        <taxon>Dikarya</taxon>
        <taxon>Basidiomycota</taxon>
        <taxon>Agaricomycotina</taxon>
        <taxon>Agaricomycetes</taxon>
        <taxon>Gloeophyllales</taxon>
        <taxon>Gloeophyllaceae</taxon>
        <taxon>Heliocybe</taxon>
    </lineage>
</organism>